<dbReference type="GO" id="GO:0003677">
    <property type="term" value="F:DNA binding"/>
    <property type="evidence" value="ECO:0007669"/>
    <property type="project" value="UniProtKB-KW"/>
</dbReference>
<organism evidence="7 8">
    <name type="scientific">Thlaspi arvense</name>
    <name type="common">Field penny-cress</name>
    <dbReference type="NCBI Taxonomy" id="13288"/>
    <lineage>
        <taxon>Eukaryota</taxon>
        <taxon>Viridiplantae</taxon>
        <taxon>Streptophyta</taxon>
        <taxon>Embryophyta</taxon>
        <taxon>Tracheophyta</taxon>
        <taxon>Spermatophyta</taxon>
        <taxon>Magnoliopsida</taxon>
        <taxon>eudicotyledons</taxon>
        <taxon>Gunneridae</taxon>
        <taxon>Pentapetalae</taxon>
        <taxon>rosids</taxon>
        <taxon>malvids</taxon>
        <taxon>Brassicales</taxon>
        <taxon>Brassicaceae</taxon>
        <taxon>Thlaspideae</taxon>
        <taxon>Thlaspi</taxon>
    </lineage>
</organism>
<proteinExistence type="predicted"/>
<feature type="domain" description="NAC" evidence="6">
    <location>
        <begin position="1"/>
        <end position="162"/>
    </location>
</feature>
<dbReference type="PROSITE" id="PS51005">
    <property type="entry name" value="NAC"/>
    <property type="match status" value="1"/>
</dbReference>
<evidence type="ECO:0000259" key="6">
    <source>
        <dbReference type="PROSITE" id="PS51005"/>
    </source>
</evidence>
<reference evidence="7 8" key="1">
    <citation type="submission" date="2022-03" db="EMBL/GenBank/DDBJ databases">
        <authorList>
            <person name="Nunn A."/>
            <person name="Chopra R."/>
            <person name="Nunn A."/>
            <person name="Contreras Garrido A."/>
        </authorList>
    </citation>
    <scope>NUCLEOTIDE SEQUENCE [LARGE SCALE GENOMIC DNA]</scope>
</reference>
<dbReference type="GO" id="GO:0006355">
    <property type="term" value="P:regulation of DNA-templated transcription"/>
    <property type="evidence" value="ECO:0007669"/>
    <property type="project" value="InterPro"/>
</dbReference>
<sequence length="287" mass="32925">MYRYTFNPPDEELISYYLNNKIREKDDLEDRQINEVNICHHEPADLPGLAKIESSHTWYFISLVEKFGKLNRTKRASRTGHWKITGNSSTVKDADGNPIGLKKFLVFQESKRCSTNLSSTITQQHKSPWIIHEFHSFLDHPNKVYIYGYICDAFVLCKLMKRIRSRGSAAISEVATEFSPILTTAPITNHSQMLMENKNIVEDYGGDYCNDLEDLLPEVHTTNWLDHSQYSHQFDHFHWGSFTDITQPLEGGESSGLPLGENGHVNGQNTTENSNHLELGVYWNGMK</sequence>
<evidence type="ECO:0000313" key="8">
    <source>
        <dbReference type="Proteomes" id="UP000836841"/>
    </source>
</evidence>
<protein>
    <recommendedName>
        <fullName evidence="6">NAC domain-containing protein</fullName>
    </recommendedName>
</protein>
<dbReference type="Proteomes" id="UP000836841">
    <property type="component" value="Chromosome 1"/>
</dbReference>
<dbReference type="PANTHER" id="PTHR31989">
    <property type="entry name" value="NAC DOMAIN-CONTAINING PROTEIN 82-RELATED"/>
    <property type="match status" value="1"/>
</dbReference>
<dbReference type="GO" id="GO:0005634">
    <property type="term" value="C:nucleus"/>
    <property type="evidence" value="ECO:0007669"/>
    <property type="project" value="UniProtKB-SubCell"/>
</dbReference>
<evidence type="ECO:0000256" key="5">
    <source>
        <dbReference type="ARBA" id="ARBA00023242"/>
    </source>
</evidence>
<dbReference type="AlphaFoldDB" id="A0AAU9REI3"/>
<evidence type="ECO:0000256" key="4">
    <source>
        <dbReference type="ARBA" id="ARBA00023163"/>
    </source>
</evidence>
<gene>
    <name evidence="7" type="ORF">TAV2_LOCUS3075</name>
</gene>
<evidence type="ECO:0000256" key="2">
    <source>
        <dbReference type="ARBA" id="ARBA00023015"/>
    </source>
</evidence>
<dbReference type="EMBL" id="OU466857">
    <property type="protein sequence ID" value="CAH2039174.1"/>
    <property type="molecule type" value="Genomic_DNA"/>
</dbReference>
<evidence type="ECO:0000256" key="3">
    <source>
        <dbReference type="ARBA" id="ARBA00023125"/>
    </source>
</evidence>
<keyword evidence="4" id="KW-0804">Transcription</keyword>
<name>A0AAU9REI3_THLAR</name>
<dbReference type="InterPro" id="IPR036093">
    <property type="entry name" value="NAC_dom_sf"/>
</dbReference>
<dbReference type="InterPro" id="IPR003441">
    <property type="entry name" value="NAC-dom"/>
</dbReference>
<accession>A0AAU9REI3</accession>
<dbReference type="SUPFAM" id="SSF101941">
    <property type="entry name" value="NAC domain"/>
    <property type="match status" value="1"/>
</dbReference>
<dbReference type="Gene3D" id="2.170.150.80">
    <property type="entry name" value="NAC domain"/>
    <property type="match status" value="1"/>
</dbReference>
<keyword evidence="3" id="KW-0238">DNA-binding</keyword>
<dbReference type="Pfam" id="PF02365">
    <property type="entry name" value="NAM"/>
    <property type="match status" value="1"/>
</dbReference>
<keyword evidence="2" id="KW-0805">Transcription regulation</keyword>
<comment type="subcellular location">
    <subcellularLocation>
        <location evidence="1">Nucleus</location>
    </subcellularLocation>
</comment>
<keyword evidence="8" id="KW-1185">Reference proteome</keyword>
<keyword evidence="5" id="KW-0539">Nucleus</keyword>
<evidence type="ECO:0000256" key="1">
    <source>
        <dbReference type="ARBA" id="ARBA00004123"/>
    </source>
</evidence>
<evidence type="ECO:0000313" key="7">
    <source>
        <dbReference type="EMBL" id="CAH2039174.1"/>
    </source>
</evidence>